<dbReference type="InterPro" id="IPR003961">
    <property type="entry name" value="FN3_dom"/>
</dbReference>
<feature type="chain" id="PRO_5047115054" evidence="2">
    <location>
        <begin position="19"/>
        <end position="1870"/>
    </location>
</feature>
<dbReference type="Pfam" id="PF13585">
    <property type="entry name" value="CHU_C"/>
    <property type="match status" value="1"/>
</dbReference>
<dbReference type="SMART" id="SM00060">
    <property type="entry name" value="FN3"/>
    <property type="match status" value="3"/>
</dbReference>
<evidence type="ECO:0000259" key="3">
    <source>
        <dbReference type="PROSITE" id="PS01180"/>
    </source>
</evidence>
<dbReference type="CDD" id="cd00041">
    <property type="entry name" value="CUB"/>
    <property type="match status" value="2"/>
</dbReference>
<name>A0ABY4HP73_9FLAO</name>
<dbReference type="PROSITE" id="PS50853">
    <property type="entry name" value="FN3"/>
    <property type="match status" value="3"/>
</dbReference>
<keyword evidence="1" id="KW-1015">Disulfide bond</keyword>
<dbReference type="SUPFAM" id="SSF74853">
    <property type="entry name" value="Lamin A/C globular tail domain"/>
    <property type="match status" value="1"/>
</dbReference>
<dbReference type="InterPro" id="IPR026341">
    <property type="entry name" value="T9SS_type_B"/>
</dbReference>
<feature type="domain" description="LTD" evidence="5">
    <location>
        <begin position="1495"/>
        <end position="1690"/>
    </location>
</feature>
<dbReference type="InterPro" id="IPR036116">
    <property type="entry name" value="FN3_sf"/>
</dbReference>
<dbReference type="Gene3D" id="2.60.120.290">
    <property type="entry name" value="Spermadhesin, CUB domain"/>
    <property type="match status" value="2"/>
</dbReference>
<evidence type="ECO:0000256" key="1">
    <source>
        <dbReference type="ARBA" id="ARBA00023157"/>
    </source>
</evidence>
<dbReference type="SUPFAM" id="SSF49265">
    <property type="entry name" value="Fibronectin type III"/>
    <property type="match status" value="2"/>
</dbReference>
<dbReference type="InterPro" id="IPR001322">
    <property type="entry name" value="Lamin_tail_dom"/>
</dbReference>
<evidence type="ECO:0000313" key="7">
    <source>
        <dbReference type="Proteomes" id="UP000830454"/>
    </source>
</evidence>
<dbReference type="Gene3D" id="2.60.120.200">
    <property type="match status" value="1"/>
</dbReference>
<keyword evidence="2" id="KW-0732">Signal</keyword>
<dbReference type="InterPro" id="IPR000859">
    <property type="entry name" value="CUB_dom"/>
</dbReference>
<evidence type="ECO:0000313" key="6">
    <source>
        <dbReference type="EMBL" id="UOX34677.1"/>
    </source>
</evidence>
<proteinExistence type="predicted"/>
<dbReference type="NCBIfam" id="TIGR04131">
    <property type="entry name" value="Bac_Flav_CTERM"/>
    <property type="match status" value="1"/>
</dbReference>
<accession>A0ABY4HP73</accession>
<reference evidence="6" key="1">
    <citation type="submission" date="2021-12" db="EMBL/GenBank/DDBJ databases">
        <authorList>
            <person name="Cha I.-T."/>
            <person name="Lee K.-E."/>
            <person name="Park S.-J."/>
        </authorList>
    </citation>
    <scope>NUCLEOTIDE SEQUENCE</scope>
    <source>
        <strain evidence="6">YSM-43</strain>
    </source>
</reference>
<gene>
    <name evidence="6" type="ORF">LXD69_04015</name>
</gene>
<sequence>MKKLLLFFMSMSTLLSFGQLSEGFEGTSSPAPPPGPSTWTLTSGDWSVFDNSIGTAQRWQLAPATQQYAGTRAAYLNKETVAPGTTAEDWLVTPQTTIPTNGQIRFYTKLTQAGVQGSIYTIRISTTSQTDRSTFTIVQTWDEAQIMGGILTVDQTTYIQKIVDLSGTIYENQPVYVAFVMENNNGDRWFIDNVNIDAKCLDNTNLDATPFGDHAELNWTSPSGATQWEIEYGLDGFTQGTGTTITVNTAPPYDLTGLDPLTDYCYYVRAVCSSDNISEWTGPFCFSTTELPPGCGGNFVDPGGTTANYGNNEDSIITICPDNIGDYITVTFNSFNTEENWDALYVFDGTSITSPQIASTNGPGNVPGGLAGGYWGTTIPGPFEATNPDGCLTFMFKSDGSGTRTGWVADIVCAPIPTCPKPTNVTYTSVSPSSGNINWDHAIGATAWDIYVVPSGSPAPDPGTTPTYSNIASAGPPYSFLATGLDSFTTYDVYVRAICSPTDTSNWSNTSTFTTAPDYCAGDHFYDQGGPTGNYLPNQNVTTTICPDTPGNVVTAFFNSFNLATNDILTVYNGDNTSAPVLGTFTGTTLPPILVSSAANGCLTFNFTSNGFTNLAGWDATIQCTPPPTCPAPTDLITTSISEEGATLEWTETGTSGTWQIIIQPVGSGYPTPPYTNALPSYPLTVTSNPYTITGLDANTEYEYYILSDCGGGDFSFWTGPKKFTTLFPGCGGSTPAGDVIPEAAPVCNLNGYCGNTSLAYNDEGDWPELDTAFCGSIENNSFLTFQATSTSISMDVLVGNCINGSDIQFMIFSAATPGSGPIDVIDCYFQMTVGTNSLNFNGLIPGQNYYLMIDGFAGAQCDYSVTVTSGGSTTTDVDITQENTTICIDETLTLDTTGGNGVYNWSPATGLSATTGTSVIFTPTAPGTYIIQVESTDQNSLCATSDFIEVTVLEKTIPTFAIPGPFCLGSTQETLPDTSNNGIQGTWSPSATIDTSTAGVFQYTFTPNASFQCAEVVVIEIEIIATCTFNSIATAVHIQNCETPATGEFYNVTGSGSVSIGPASNIYTNNDYGTYVQGSANLILQGAELKSFKTSTSNVCNANLYYKVYESSVDPNTIPFSSIGLTLFDDCIAGTFPTGGTCNSGDQKWRNISSTIDLTTSPPGNYIIEVYFDLVGDHNSTTDCDDTVLVNNGGNNFIATFSIQSAPSFTTTNEECNSSNATIIASGFNPGEVYNVTYDDDTVTVGPANFTANPNGEIIITGLNAGTYTNFNFEINGCTTTDASSLTITNFSPSISQITSNSPICFGSDAIFVIEGTPNYSLDYTINGGTTQTSVFDASGSLTITVVNPAVGNVDLGLSAIYNSACNVTLSDISTVIVNPLPVINSITPASETTCIGSDATFIIDGTPDSTVTYNIDGGTNQTLALDGTGSYTLVVPTPSSTVEVSIISITNTTTNCTNTLTGISASVAVITVPVPTADFPLCTNSTTTIEVTSPLIEQINTTSDLFISEVTDSQSGSLTYVEVYNGTGASVDLSNYKLKVYTNGNPSVNCDLPLSGTLANNDVVVIKLSNSANIPTITPDLSFTTCSGVNNNDNIRLATIADVDIDMWGTTDGSIFTPSNGVGYTYRRNTTGTILPSTTWNSSDWNTLDPEDYSDVGNYTLYVTNYEYILSDGTNTTTETSTTFTGVTAGTYTVIAHDLTNDCFSEPLNITINAAVPVTFAEIEDLCSGSNDTTLPTSSLEGINGTWSPASINTSSIGTSTYTFTPDASECALSTDIEVTIIACTIQKGISPNGDEFNQSFDLSGFNVKELQIFNRYGKKVYSKANYTNEWEGQTENGDELPDGTYYYVIDFTDMESKTGWIYINRQQ</sequence>
<dbReference type="SUPFAM" id="SSF49854">
    <property type="entry name" value="Spermadhesin, CUB domain"/>
    <property type="match status" value="2"/>
</dbReference>
<dbReference type="SMART" id="SM00042">
    <property type="entry name" value="CUB"/>
    <property type="match status" value="2"/>
</dbReference>
<dbReference type="PROSITE" id="PS01180">
    <property type="entry name" value="CUB"/>
    <property type="match status" value="1"/>
</dbReference>
<dbReference type="InterPro" id="IPR035986">
    <property type="entry name" value="PKD_dom_sf"/>
</dbReference>
<evidence type="ECO:0000256" key="2">
    <source>
        <dbReference type="SAM" id="SignalP"/>
    </source>
</evidence>
<evidence type="ECO:0000259" key="4">
    <source>
        <dbReference type="PROSITE" id="PS50853"/>
    </source>
</evidence>
<feature type="domain" description="Fibronectin type-III" evidence="4">
    <location>
        <begin position="632"/>
        <end position="729"/>
    </location>
</feature>
<dbReference type="PROSITE" id="PS51841">
    <property type="entry name" value="LTD"/>
    <property type="match status" value="1"/>
</dbReference>
<keyword evidence="7" id="KW-1185">Reference proteome</keyword>
<dbReference type="SUPFAM" id="SSF49299">
    <property type="entry name" value="PKD domain"/>
    <property type="match status" value="1"/>
</dbReference>
<dbReference type="NCBIfam" id="NF038128">
    <property type="entry name" value="choice_anch_J"/>
    <property type="match status" value="1"/>
</dbReference>
<dbReference type="CDD" id="cd00063">
    <property type="entry name" value="FN3"/>
    <property type="match status" value="1"/>
</dbReference>
<evidence type="ECO:0000259" key="5">
    <source>
        <dbReference type="PROSITE" id="PS51841"/>
    </source>
</evidence>
<protein>
    <submittedName>
        <fullName evidence="6">Gliding motility-associated C-terminal domain-containing protein</fullName>
    </submittedName>
</protein>
<dbReference type="InterPro" id="IPR013783">
    <property type="entry name" value="Ig-like_fold"/>
</dbReference>
<dbReference type="Pfam" id="PF00932">
    <property type="entry name" value="LTD"/>
    <property type="match status" value="1"/>
</dbReference>
<dbReference type="InterPro" id="IPR035914">
    <property type="entry name" value="Sperma_CUB_dom_sf"/>
</dbReference>
<dbReference type="InterPro" id="IPR036415">
    <property type="entry name" value="Lamin_tail_dom_sf"/>
</dbReference>
<feature type="domain" description="CUB" evidence="3">
    <location>
        <begin position="520"/>
        <end position="625"/>
    </location>
</feature>
<feature type="domain" description="Fibronectin type-III" evidence="4">
    <location>
        <begin position="200"/>
        <end position="291"/>
    </location>
</feature>
<dbReference type="Proteomes" id="UP000830454">
    <property type="component" value="Chromosome"/>
</dbReference>
<feature type="domain" description="Fibronectin type-III" evidence="4">
    <location>
        <begin position="421"/>
        <end position="518"/>
    </location>
</feature>
<dbReference type="EMBL" id="CP090145">
    <property type="protein sequence ID" value="UOX34677.1"/>
    <property type="molecule type" value="Genomic_DNA"/>
</dbReference>
<dbReference type="Gene3D" id="2.60.40.10">
    <property type="entry name" value="Immunoglobulins"/>
    <property type="match status" value="3"/>
</dbReference>
<feature type="signal peptide" evidence="2">
    <location>
        <begin position="1"/>
        <end position="18"/>
    </location>
</feature>
<dbReference type="RefSeq" id="WP_246917733.1">
    <property type="nucleotide sequence ID" value="NZ_CP090145.1"/>
</dbReference>
<reference evidence="6" key="2">
    <citation type="submission" date="2022-04" db="EMBL/GenBank/DDBJ databases">
        <title>Complete Genome Sequence of Flavobacterium sediminilitoris YSM-43, Isolated from a Tidal Sediment.</title>
        <authorList>
            <person name="Lee P.A."/>
        </authorList>
    </citation>
    <scope>NUCLEOTIDE SEQUENCE</scope>
    <source>
        <strain evidence="6">YSM-43</strain>
    </source>
</reference>
<organism evidence="6 7">
    <name type="scientific">Flavobacterium sediminilitoris</name>
    <dbReference type="NCBI Taxonomy" id="2024526"/>
    <lineage>
        <taxon>Bacteria</taxon>
        <taxon>Pseudomonadati</taxon>
        <taxon>Bacteroidota</taxon>
        <taxon>Flavobacteriia</taxon>
        <taxon>Flavobacteriales</taxon>
        <taxon>Flavobacteriaceae</taxon>
        <taxon>Flavobacterium</taxon>
    </lineage>
</organism>